<dbReference type="FunFam" id="3.90.79.10:FF:000015">
    <property type="entry name" value="Nudix hydrolase 8"/>
    <property type="match status" value="1"/>
</dbReference>
<dbReference type="Pfam" id="PF00293">
    <property type="entry name" value="NUDIX"/>
    <property type="match status" value="1"/>
</dbReference>
<dbReference type="PRINTS" id="PR01356">
    <property type="entry name" value="GFGPROTEIN"/>
</dbReference>
<dbReference type="Proteomes" id="UP000807159">
    <property type="component" value="Chromosome 1"/>
</dbReference>
<comment type="similarity">
    <text evidence="1">Belongs to the Nudix hydrolase family.</text>
</comment>
<dbReference type="Gene3D" id="3.90.79.10">
    <property type="entry name" value="Nucleoside Triphosphate Pyrophosphohydrolase"/>
    <property type="match status" value="1"/>
</dbReference>
<dbReference type="FunFam" id="3.40.630.30:FF:000016">
    <property type="entry name" value="nudix hydrolase 2"/>
    <property type="match status" value="1"/>
</dbReference>
<keyword evidence="2" id="KW-0479">Metal-binding</keyword>
<evidence type="ECO:0000256" key="1">
    <source>
        <dbReference type="ARBA" id="ARBA00005582"/>
    </source>
</evidence>
<evidence type="ECO:0000256" key="3">
    <source>
        <dbReference type="ARBA" id="ARBA00022801"/>
    </source>
</evidence>
<name>A0A8T2ZNP7_POPDE</name>
<dbReference type="InterPro" id="IPR040618">
    <property type="entry name" value="Pre-Nudix"/>
</dbReference>
<dbReference type="EMBL" id="JACEGQ020000001">
    <property type="protein sequence ID" value="KAH8518959.1"/>
    <property type="molecule type" value="Genomic_DNA"/>
</dbReference>
<accession>A0A8T2ZNP7</accession>
<dbReference type="AlphaFoldDB" id="A0A8T2ZNP7"/>
<evidence type="ECO:0000313" key="5">
    <source>
        <dbReference type="EMBL" id="KAH8518959.1"/>
    </source>
</evidence>
<keyword evidence="3" id="KW-0378">Hydrolase</keyword>
<keyword evidence="6" id="KW-1185">Reference proteome</keyword>
<dbReference type="PROSITE" id="PS51462">
    <property type="entry name" value="NUDIX"/>
    <property type="match status" value="1"/>
</dbReference>
<dbReference type="GO" id="GO:0051287">
    <property type="term" value="F:NAD binding"/>
    <property type="evidence" value="ECO:0007669"/>
    <property type="project" value="TreeGrafter"/>
</dbReference>
<dbReference type="InterPro" id="IPR015797">
    <property type="entry name" value="NUDIX_hydrolase-like_dom_sf"/>
</dbReference>
<dbReference type="PANTHER" id="PTHR13994">
    <property type="entry name" value="NUDIX HYDROLASE RELATED"/>
    <property type="match status" value="1"/>
</dbReference>
<dbReference type="InterPro" id="IPR000086">
    <property type="entry name" value="NUDIX_hydrolase_dom"/>
</dbReference>
<dbReference type="PANTHER" id="PTHR13994:SF30">
    <property type="entry name" value="NUDIX HYDROLASE 10"/>
    <property type="match status" value="1"/>
</dbReference>
<comment type="caution">
    <text evidence="5">The sequence shown here is derived from an EMBL/GenBank/DDBJ whole genome shotgun (WGS) entry which is preliminary data.</text>
</comment>
<protein>
    <recommendedName>
        <fullName evidence="4">Nudix hydrolase domain-containing protein</fullName>
    </recommendedName>
</protein>
<dbReference type="SUPFAM" id="SSF55811">
    <property type="entry name" value="Nudix"/>
    <property type="match status" value="1"/>
</dbReference>
<dbReference type="GO" id="GO:0046872">
    <property type="term" value="F:metal ion binding"/>
    <property type="evidence" value="ECO:0007669"/>
    <property type="project" value="UniProtKB-KW"/>
</dbReference>
<evidence type="ECO:0000256" key="2">
    <source>
        <dbReference type="ARBA" id="ARBA00022723"/>
    </source>
</evidence>
<gene>
    <name evidence="5" type="ORF">H0E87_000703</name>
</gene>
<evidence type="ECO:0000313" key="6">
    <source>
        <dbReference type="Proteomes" id="UP000807159"/>
    </source>
</evidence>
<proteinExistence type="inferred from homology"/>
<dbReference type="GO" id="GO:0047631">
    <property type="term" value="F:ADP-ribose diphosphatase activity"/>
    <property type="evidence" value="ECO:0007669"/>
    <property type="project" value="TreeGrafter"/>
</dbReference>
<dbReference type="GO" id="GO:0035529">
    <property type="term" value="F:NADH pyrophosphatase activity"/>
    <property type="evidence" value="ECO:0007669"/>
    <property type="project" value="TreeGrafter"/>
</dbReference>
<reference evidence="5" key="1">
    <citation type="journal article" date="2021" name="J. Hered.">
        <title>Genome Assembly of Salicaceae Populus deltoides (Eastern Cottonwood) I-69 Based on Nanopore Sequencing and Hi-C Technologies.</title>
        <authorList>
            <person name="Bai S."/>
            <person name="Wu H."/>
            <person name="Zhang J."/>
            <person name="Pan Z."/>
            <person name="Zhao W."/>
            <person name="Li Z."/>
            <person name="Tong C."/>
        </authorList>
    </citation>
    <scope>NUCLEOTIDE SEQUENCE</scope>
    <source>
        <tissue evidence="5">Leaf</tissue>
    </source>
</reference>
<dbReference type="Pfam" id="PF18290">
    <property type="entry name" value="Nudix_hydro"/>
    <property type="match status" value="1"/>
</dbReference>
<evidence type="ECO:0000259" key="4">
    <source>
        <dbReference type="PROSITE" id="PS51462"/>
    </source>
</evidence>
<sequence length="308" mass="34765">MVGSMTVSVNSTPPVDLYANGTVHHAELLPASDDDHGGIIVDMKEPMDPDIFHARLRASLSLWGQQGKKGIWIKLPIAMVNLVETAVKKGFQYHHAEPNYLMLVYWIPDTPSTIPANASHRVCVGAIVLNDKREVLVVQEKSGIFQGKGVWKIPTGVVDEGEEIFMAAVREVKEETAIDTEFLEILAFRQWHKSFFEKSDLVFLCMLRPLSFDIQKQELEIEAAQVIPGSVMWQHLIHDNVLTFNILVSSIIAFLKLVFKVKQGKLMQSICFALSLSHSVIFKIINLEERKSSTPCAQYNQLRSMFWC</sequence>
<dbReference type="InterPro" id="IPR003293">
    <property type="entry name" value="Nudix_hydrolase6-like"/>
</dbReference>
<dbReference type="CDD" id="cd04670">
    <property type="entry name" value="NUDIX_ASFGF2_Nudt6"/>
    <property type="match status" value="1"/>
</dbReference>
<dbReference type="Gene3D" id="3.40.630.30">
    <property type="match status" value="1"/>
</dbReference>
<feature type="domain" description="Nudix hydrolase" evidence="4">
    <location>
        <begin position="119"/>
        <end position="250"/>
    </location>
</feature>
<organism evidence="5 6">
    <name type="scientific">Populus deltoides</name>
    <name type="common">Eastern poplar</name>
    <name type="synonym">Eastern cottonwood</name>
    <dbReference type="NCBI Taxonomy" id="3696"/>
    <lineage>
        <taxon>Eukaryota</taxon>
        <taxon>Viridiplantae</taxon>
        <taxon>Streptophyta</taxon>
        <taxon>Embryophyta</taxon>
        <taxon>Tracheophyta</taxon>
        <taxon>Spermatophyta</taxon>
        <taxon>Magnoliopsida</taxon>
        <taxon>eudicotyledons</taxon>
        <taxon>Gunneridae</taxon>
        <taxon>Pentapetalae</taxon>
        <taxon>rosids</taxon>
        <taxon>fabids</taxon>
        <taxon>Malpighiales</taxon>
        <taxon>Salicaceae</taxon>
        <taxon>Saliceae</taxon>
        <taxon>Populus</taxon>
    </lineage>
</organism>